<dbReference type="InterPro" id="IPR008756">
    <property type="entry name" value="Peptidase_M56"/>
</dbReference>
<proteinExistence type="predicted"/>
<reference evidence="4 5" key="1">
    <citation type="submission" date="2019-02" db="EMBL/GenBank/DDBJ databases">
        <title>Deep-cultivation of Planctomycetes and their phenomic and genomic characterization uncovers novel biology.</title>
        <authorList>
            <person name="Wiegand S."/>
            <person name="Jogler M."/>
            <person name="Boedeker C."/>
            <person name="Pinto D."/>
            <person name="Vollmers J."/>
            <person name="Rivas-Marin E."/>
            <person name="Kohn T."/>
            <person name="Peeters S.H."/>
            <person name="Heuer A."/>
            <person name="Rast P."/>
            <person name="Oberbeckmann S."/>
            <person name="Bunk B."/>
            <person name="Jeske O."/>
            <person name="Meyerdierks A."/>
            <person name="Storesund J.E."/>
            <person name="Kallscheuer N."/>
            <person name="Luecker S."/>
            <person name="Lage O.M."/>
            <person name="Pohl T."/>
            <person name="Merkel B.J."/>
            <person name="Hornburger P."/>
            <person name="Mueller R.-W."/>
            <person name="Bruemmer F."/>
            <person name="Labrenz M."/>
            <person name="Spormann A.M."/>
            <person name="Op Den Camp H."/>
            <person name="Overmann J."/>
            <person name="Amann R."/>
            <person name="Jetten M.S.M."/>
            <person name="Mascher T."/>
            <person name="Medema M.H."/>
            <person name="Devos D.P."/>
            <person name="Kaster A.-K."/>
            <person name="Ovreas L."/>
            <person name="Rohde M."/>
            <person name="Galperin M.Y."/>
            <person name="Jogler C."/>
        </authorList>
    </citation>
    <scope>NUCLEOTIDE SEQUENCE [LARGE SCALE GENOMIC DNA]</scope>
    <source>
        <strain evidence="4 5">Poly51</strain>
    </source>
</reference>
<dbReference type="Proteomes" id="UP000318288">
    <property type="component" value="Unassembled WGS sequence"/>
</dbReference>
<gene>
    <name evidence="4" type="ORF">Poly51_27730</name>
</gene>
<organism evidence="4 5">
    <name type="scientific">Rubripirellula tenax</name>
    <dbReference type="NCBI Taxonomy" id="2528015"/>
    <lineage>
        <taxon>Bacteria</taxon>
        <taxon>Pseudomonadati</taxon>
        <taxon>Planctomycetota</taxon>
        <taxon>Planctomycetia</taxon>
        <taxon>Pirellulales</taxon>
        <taxon>Pirellulaceae</taxon>
        <taxon>Rubripirellula</taxon>
    </lineage>
</organism>
<feature type="transmembrane region" description="Helical" evidence="2">
    <location>
        <begin position="347"/>
        <end position="365"/>
    </location>
</feature>
<dbReference type="Pfam" id="PF05569">
    <property type="entry name" value="Peptidase_M56"/>
    <property type="match status" value="1"/>
</dbReference>
<protein>
    <submittedName>
        <fullName evidence="4">BlaR1 peptidase M56</fullName>
    </submittedName>
</protein>
<keyword evidence="5" id="KW-1185">Reference proteome</keyword>
<dbReference type="AlphaFoldDB" id="A0A5C6F9M3"/>
<dbReference type="CDD" id="cd07341">
    <property type="entry name" value="M56_BlaR1_MecR1_like"/>
    <property type="match status" value="1"/>
</dbReference>
<keyword evidence="2" id="KW-0472">Membrane</keyword>
<feature type="transmembrane region" description="Helical" evidence="2">
    <location>
        <begin position="128"/>
        <end position="148"/>
    </location>
</feature>
<feature type="transmembrane region" description="Helical" evidence="2">
    <location>
        <begin position="22"/>
        <end position="43"/>
    </location>
</feature>
<name>A0A5C6F9M3_9BACT</name>
<evidence type="ECO:0000259" key="3">
    <source>
        <dbReference type="Pfam" id="PF05569"/>
    </source>
</evidence>
<feature type="compositionally biased region" description="Basic and acidic residues" evidence="1">
    <location>
        <begin position="392"/>
        <end position="403"/>
    </location>
</feature>
<feature type="transmembrane region" description="Helical" evidence="2">
    <location>
        <begin position="55"/>
        <end position="76"/>
    </location>
</feature>
<accession>A0A5C6F9M3</accession>
<keyword evidence="2" id="KW-0812">Transmembrane</keyword>
<evidence type="ECO:0000256" key="2">
    <source>
        <dbReference type="SAM" id="Phobius"/>
    </source>
</evidence>
<feature type="domain" description="Peptidase M56" evidence="3">
    <location>
        <begin position="27"/>
        <end position="309"/>
    </location>
</feature>
<comment type="caution">
    <text evidence="4">The sequence shown here is derived from an EMBL/GenBank/DDBJ whole genome shotgun (WGS) entry which is preliminary data.</text>
</comment>
<sequence length="409" mass="44842">MLGSFGIVGSMLAETGSGQSTVTHWLIGNTVIALSIALVAILFDRYARRPALSHVLWVLVLIKLISPPIAAIPIGLDASLLSPAIIASASAHSIADVSDQNQLGSISRSLGAAESPDDLTGQRSTMPLGVLLAIVWAVGCLVMMVWILNACRRVHRLIEHRGRFDVTATRMLATLSPGNESALPSVWLVDAVVSPMLVSPLFRRFGGEVRIVFPKGLWARLDDAARSSLLRHELEHWRRQDWVVRFIEVTTFTALWWHPLVWIAKLQIEDCEERCCDMAASTRSDQSPRIYAEAILRTLDFLCEPVEKHHCEVEPRPIASGVGHLPKLQHRLRQILKPTATGHIGRLGFAVIALLMATMPIYPVVVVKRPTGVNETPVAQSDDAETVLRVGSKVDPEPVRRPTESAGAK</sequence>
<keyword evidence="2" id="KW-1133">Transmembrane helix</keyword>
<dbReference type="InterPro" id="IPR052173">
    <property type="entry name" value="Beta-lactam_resp_regulator"/>
</dbReference>
<evidence type="ECO:0000256" key="1">
    <source>
        <dbReference type="SAM" id="MobiDB-lite"/>
    </source>
</evidence>
<dbReference type="PANTHER" id="PTHR34978:SF3">
    <property type="entry name" value="SLR0241 PROTEIN"/>
    <property type="match status" value="1"/>
</dbReference>
<dbReference type="OrthoDB" id="291597at2"/>
<dbReference type="EMBL" id="SJPW01000003">
    <property type="protein sequence ID" value="TWU56856.1"/>
    <property type="molecule type" value="Genomic_DNA"/>
</dbReference>
<feature type="region of interest" description="Disordered" evidence="1">
    <location>
        <begin position="375"/>
        <end position="409"/>
    </location>
</feature>
<dbReference type="RefSeq" id="WP_146458237.1">
    <property type="nucleotide sequence ID" value="NZ_SJPW01000003.1"/>
</dbReference>
<evidence type="ECO:0000313" key="4">
    <source>
        <dbReference type="EMBL" id="TWU56856.1"/>
    </source>
</evidence>
<evidence type="ECO:0000313" key="5">
    <source>
        <dbReference type="Proteomes" id="UP000318288"/>
    </source>
</evidence>
<dbReference type="PANTHER" id="PTHR34978">
    <property type="entry name" value="POSSIBLE SENSOR-TRANSDUCER PROTEIN BLAR"/>
    <property type="match status" value="1"/>
</dbReference>